<protein>
    <submittedName>
        <fullName evidence="14">Pyridine nucleotide-disulfide oxidoreductase</fullName>
    </submittedName>
</protein>
<keyword evidence="3 9" id="KW-0285">Flavoprotein</keyword>
<keyword evidence="7" id="KW-1015">Disulfide bond</keyword>
<dbReference type="AlphaFoldDB" id="A0A1Z4C3R0"/>
<keyword evidence="8 9" id="KW-0676">Redox-active center</keyword>
<feature type="transmembrane region" description="Helical" evidence="10">
    <location>
        <begin position="6"/>
        <end position="28"/>
    </location>
</feature>
<accession>A0A1Z4C3R0</accession>
<gene>
    <name evidence="14" type="ORF">CEK71_20060</name>
</gene>
<name>A0A1Z4C3R0_9GAMM</name>
<keyword evidence="5" id="KW-0521">NADP</keyword>
<dbReference type="PANTHER" id="PTHR43014:SF2">
    <property type="entry name" value="MERCURIC REDUCTASE"/>
    <property type="match status" value="1"/>
</dbReference>
<comment type="similarity">
    <text evidence="2 9">Belongs to the class-I pyridine nucleotide-disulfide oxidoreductase family.</text>
</comment>
<dbReference type="GO" id="GO:0005886">
    <property type="term" value="C:plasma membrane"/>
    <property type="evidence" value="ECO:0007669"/>
    <property type="project" value="UniProtKB-ARBA"/>
</dbReference>
<comment type="cofactor">
    <cofactor evidence="1">
        <name>FAD</name>
        <dbReference type="ChEBI" id="CHEBI:57692"/>
    </cofactor>
</comment>
<organism evidence="14 15">
    <name type="scientific">Methylovulum psychrotolerans</name>
    <dbReference type="NCBI Taxonomy" id="1704499"/>
    <lineage>
        <taxon>Bacteria</taxon>
        <taxon>Pseudomonadati</taxon>
        <taxon>Pseudomonadota</taxon>
        <taxon>Gammaproteobacteria</taxon>
        <taxon>Methylococcales</taxon>
        <taxon>Methylococcaceae</taxon>
        <taxon>Methylovulum</taxon>
    </lineage>
</organism>
<dbReference type="RefSeq" id="WP_088621043.1">
    <property type="nucleotide sequence ID" value="NZ_CP022129.1"/>
</dbReference>
<feature type="transmembrane region" description="Helical" evidence="10">
    <location>
        <begin position="240"/>
        <end position="259"/>
    </location>
</feature>
<evidence type="ECO:0000259" key="13">
    <source>
        <dbReference type="Pfam" id="PF09335"/>
    </source>
</evidence>
<evidence type="ECO:0000256" key="7">
    <source>
        <dbReference type="ARBA" id="ARBA00023157"/>
    </source>
</evidence>
<dbReference type="FunFam" id="3.30.390.30:FF:000001">
    <property type="entry name" value="Dihydrolipoyl dehydrogenase"/>
    <property type="match status" value="1"/>
</dbReference>
<evidence type="ECO:0000259" key="12">
    <source>
        <dbReference type="Pfam" id="PF07992"/>
    </source>
</evidence>
<feature type="transmembrane region" description="Helical" evidence="10">
    <location>
        <begin position="79"/>
        <end position="105"/>
    </location>
</feature>
<dbReference type="GO" id="GO:0050660">
    <property type="term" value="F:flavin adenine dinucleotide binding"/>
    <property type="evidence" value="ECO:0007669"/>
    <property type="project" value="TreeGrafter"/>
</dbReference>
<evidence type="ECO:0000313" key="14">
    <source>
        <dbReference type="EMBL" id="ASF48173.1"/>
    </source>
</evidence>
<dbReference type="SUPFAM" id="SSF51905">
    <property type="entry name" value="FAD/NAD(P)-binding domain"/>
    <property type="match status" value="1"/>
</dbReference>
<dbReference type="PANTHER" id="PTHR43014">
    <property type="entry name" value="MERCURIC REDUCTASE"/>
    <property type="match status" value="1"/>
</dbReference>
<dbReference type="InterPro" id="IPR004099">
    <property type="entry name" value="Pyr_nucl-diS_OxRdtase_dimer"/>
</dbReference>
<evidence type="ECO:0000256" key="6">
    <source>
        <dbReference type="ARBA" id="ARBA00023002"/>
    </source>
</evidence>
<evidence type="ECO:0000256" key="8">
    <source>
        <dbReference type="ARBA" id="ARBA00023284"/>
    </source>
</evidence>
<keyword evidence="15" id="KW-1185">Reference proteome</keyword>
<dbReference type="OrthoDB" id="9800167at2"/>
<evidence type="ECO:0000256" key="10">
    <source>
        <dbReference type="SAM" id="Phobius"/>
    </source>
</evidence>
<keyword evidence="4 9" id="KW-0274">FAD</keyword>
<feature type="transmembrane region" description="Helical" evidence="10">
    <location>
        <begin position="194"/>
        <end position="214"/>
    </location>
</feature>
<dbReference type="PRINTS" id="PR00411">
    <property type="entry name" value="PNDRDTASEI"/>
</dbReference>
<dbReference type="Proteomes" id="UP000197019">
    <property type="component" value="Chromosome"/>
</dbReference>
<feature type="transmembrane region" description="Helical" evidence="10">
    <location>
        <begin position="132"/>
        <end position="157"/>
    </location>
</feature>
<dbReference type="InterPro" id="IPR023753">
    <property type="entry name" value="FAD/NAD-binding_dom"/>
</dbReference>
<feature type="transmembrane region" description="Helical" evidence="10">
    <location>
        <begin position="48"/>
        <end position="67"/>
    </location>
</feature>
<keyword evidence="10" id="KW-0472">Membrane</keyword>
<feature type="domain" description="FAD/NAD(P)-binding" evidence="12">
    <location>
        <begin position="239"/>
        <end position="559"/>
    </location>
</feature>
<dbReference type="Pfam" id="PF09335">
    <property type="entry name" value="VTT_dom"/>
    <property type="match status" value="1"/>
</dbReference>
<evidence type="ECO:0000256" key="3">
    <source>
        <dbReference type="ARBA" id="ARBA00022630"/>
    </source>
</evidence>
<dbReference type="InterPro" id="IPR036188">
    <property type="entry name" value="FAD/NAD-bd_sf"/>
</dbReference>
<sequence>MTLPRILLLSFIAVAITVFFTVGGLDYLTLDGLKAQQDQLFAWRDGHWAMTVLLYSLLYIIVTALSLPGATVMTLAGGLLFGLLWGTIIVSFASSIGATLAFLAARFLFRDPIQRHFGDRLKTINEGMAREGAFYLFTLRLVPLFPFFVINLVMGLTHISTRSFYTVSQLGMLAGTIVYVNAGTQLAGLDSLSGILSPGLIGSFVLLGLFPWLARTVLSALEARKAYGNWPKPQHFDNNLLVIGAGSGGLVSAYIAAAVRAKVTLVEQQHLGGDCLYTGCVPSKALIRSAKAVAQIRRSGELGIHAPVAEVDFAAVMARVHATIQAIAPHDSPERYQDLGVNVIHGKATLLSPWSVSVSTDSGSQLITSRAIIIATGAKPFVPPIPGLADIGYLTSDTLWDLQEQPKRLLILGGGPIGCEMAQAFARLGSSVTLVERLPRLLAGEDSDVCELIHARFWQEGITVLLEHEATAFVIENGEKILICDHQGQSRRLGFDQVLVALGRRATVTGFGGETLGLKLSETHTLATNGFQATNYPNIFACGDVAGPYQFTHAAAHQAWYATVNALFGQVKKFRTDYTALPHTTFIDPEVARVGLNEQEAQAQGIAYETSTYPLAELDRAITDGVAHGFVKVLTVPDTDKILGVTIVGEQAGELLAEYVLAMTHKLGLNKILGSVHSYPTLAEANKYAAGVWKRAHAPQTLLTLVAAYHRWRRH</sequence>
<feature type="domain" description="Pyridine nucleotide-disulphide oxidoreductase dimerisation" evidence="11">
    <location>
        <begin position="582"/>
        <end position="689"/>
    </location>
</feature>
<evidence type="ECO:0000256" key="1">
    <source>
        <dbReference type="ARBA" id="ARBA00001974"/>
    </source>
</evidence>
<dbReference type="GO" id="GO:0003955">
    <property type="term" value="F:NAD(P)H dehydrogenase (quinone) activity"/>
    <property type="evidence" value="ECO:0007669"/>
    <property type="project" value="TreeGrafter"/>
</dbReference>
<dbReference type="GO" id="GO:0016668">
    <property type="term" value="F:oxidoreductase activity, acting on a sulfur group of donors, NAD(P) as acceptor"/>
    <property type="evidence" value="ECO:0007669"/>
    <property type="project" value="InterPro"/>
</dbReference>
<evidence type="ECO:0000256" key="4">
    <source>
        <dbReference type="ARBA" id="ARBA00022827"/>
    </source>
</evidence>
<dbReference type="KEGG" id="mpsy:CEK71_20060"/>
<dbReference type="Pfam" id="PF07992">
    <property type="entry name" value="Pyr_redox_2"/>
    <property type="match status" value="1"/>
</dbReference>
<evidence type="ECO:0000256" key="5">
    <source>
        <dbReference type="ARBA" id="ARBA00022857"/>
    </source>
</evidence>
<dbReference type="Pfam" id="PF02852">
    <property type="entry name" value="Pyr_redox_dim"/>
    <property type="match status" value="1"/>
</dbReference>
<evidence type="ECO:0000313" key="15">
    <source>
        <dbReference type="Proteomes" id="UP000197019"/>
    </source>
</evidence>
<dbReference type="PROSITE" id="PS00076">
    <property type="entry name" value="PYRIDINE_REDOX_1"/>
    <property type="match status" value="1"/>
</dbReference>
<dbReference type="InterPro" id="IPR012999">
    <property type="entry name" value="Pyr_OxRdtase_I_AS"/>
</dbReference>
<dbReference type="PRINTS" id="PR00368">
    <property type="entry name" value="FADPNR"/>
</dbReference>
<evidence type="ECO:0000256" key="2">
    <source>
        <dbReference type="ARBA" id="ARBA00007532"/>
    </source>
</evidence>
<evidence type="ECO:0000259" key="11">
    <source>
        <dbReference type="Pfam" id="PF02852"/>
    </source>
</evidence>
<keyword evidence="6 9" id="KW-0560">Oxidoreductase</keyword>
<dbReference type="InterPro" id="IPR016156">
    <property type="entry name" value="FAD/NAD-linked_Rdtase_dimer_sf"/>
</dbReference>
<dbReference type="SUPFAM" id="SSF55424">
    <property type="entry name" value="FAD/NAD-linked reductases, dimerisation (C-terminal) domain"/>
    <property type="match status" value="1"/>
</dbReference>
<dbReference type="Gene3D" id="3.50.50.60">
    <property type="entry name" value="FAD/NAD(P)-binding domain"/>
    <property type="match status" value="2"/>
</dbReference>
<keyword evidence="10" id="KW-1133">Transmembrane helix</keyword>
<dbReference type="Gene3D" id="3.30.390.30">
    <property type="match status" value="1"/>
</dbReference>
<reference evidence="14 15" key="1">
    <citation type="submission" date="2017-06" db="EMBL/GenBank/DDBJ databases">
        <title>Genome Sequencing of the methanotroph Methylovulum psychrotolerants str. HV10-M2 isolated from a high-altitude environment.</title>
        <authorList>
            <person name="Mateos-Rivera A."/>
        </authorList>
    </citation>
    <scope>NUCLEOTIDE SEQUENCE [LARGE SCALE GENOMIC DNA]</scope>
    <source>
        <strain evidence="14 15">HV10_M2</strain>
    </source>
</reference>
<evidence type="ECO:0000256" key="9">
    <source>
        <dbReference type="RuleBase" id="RU003691"/>
    </source>
</evidence>
<keyword evidence="10" id="KW-0812">Transmembrane</keyword>
<dbReference type="InterPro" id="IPR032816">
    <property type="entry name" value="VTT_dom"/>
</dbReference>
<proteinExistence type="inferred from homology"/>
<feature type="domain" description="VTT" evidence="13">
    <location>
        <begin position="70"/>
        <end position="184"/>
    </location>
</feature>
<feature type="transmembrane region" description="Helical" evidence="10">
    <location>
        <begin position="163"/>
        <end position="182"/>
    </location>
</feature>
<dbReference type="EMBL" id="CP022129">
    <property type="protein sequence ID" value="ASF48173.1"/>
    <property type="molecule type" value="Genomic_DNA"/>
</dbReference>